<dbReference type="InterPro" id="IPR045455">
    <property type="entry name" value="NrS-1_pol-like_helicase"/>
</dbReference>
<dbReference type="InterPro" id="IPR004968">
    <property type="entry name" value="DNA_primase/NTPase_C"/>
</dbReference>
<dbReference type="RefSeq" id="WP_377926085.1">
    <property type="nucleotide sequence ID" value="NZ_JBHUEM010000001.1"/>
</dbReference>
<dbReference type="NCBIfam" id="TIGR01613">
    <property type="entry name" value="primase_Cterm"/>
    <property type="match status" value="1"/>
</dbReference>
<evidence type="ECO:0000256" key="3">
    <source>
        <dbReference type="ARBA" id="ARBA00022806"/>
    </source>
</evidence>
<dbReference type="PANTHER" id="PTHR35372:SF2">
    <property type="entry name" value="SF3 HELICASE DOMAIN-CONTAINING PROTEIN"/>
    <property type="match status" value="1"/>
</dbReference>
<keyword evidence="1" id="KW-0547">Nucleotide-binding</keyword>
<dbReference type="Gene3D" id="3.40.50.300">
    <property type="entry name" value="P-loop containing nucleotide triphosphate hydrolases"/>
    <property type="match status" value="1"/>
</dbReference>
<dbReference type="Pfam" id="PF09250">
    <property type="entry name" value="Prim-Pol"/>
    <property type="match status" value="1"/>
</dbReference>
<keyword evidence="4" id="KW-0067">ATP-binding</keyword>
<proteinExistence type="predicted"/>
<dbReference type="Proteomes" id="UP001597214">
    <property type="component" value="Unassembled WGS sequence"/>
</dbReference>
<evidence type="ECO:0000256" key="4">
    <source>
        <dbReference type="ARBA" id="ARBA00022840"/>
    </source>
</evidence>
<keyword evidence="3" id="KW-0347">Helicase</keyword>
<evidence type="ECO:0000313" key="6">
    <source>
        <dbReference type="EMBL" id="MFD1735003.1"/>
    </source>
</evidence>
<dbReference type="InterPro" id="IPR027417">
    <property type="entry name" value="P-loop_NTPase"/>
</dbReference>
<dbReference type="PANTHER" id="PTHR35372">
    <property type="entry name" value="ATP BINDING PROTEIN-RELATED"/>
    <property type="match status" value="1"/>
</dbReference>
<dbReference type="InterPro" id="IPR006500">
    <property type="entry name" value="Helicase_put_C_phage/plasmid"/>
</dbReference>
<dbReference type="SUPFAM" id="SSF56747">
    <property type="entry name" value="Prim-pol domain"/>
    <property type="match status" value="1"/>
</dbReference>
<evidence type="ECO:0000256" key="2">
    <source>
        <dbReference type="ARBA" id="ARBA00022801"/>
    </source>
</evidence>
<dbReference type="PROSITE" id="PS51206">
    <property type="entry name" value="SF3_HELICASE_1"/>
    <property type="match status" value="1"/>
</dbReference>
<dbReference type="SMART" id="SM00885">
    <property type="entry name" value="D5_N"/>
    <property type="match status" value="1"/>
</dbReference>
<comment type="caution">
    <text evidence="6">The sequence shown here is derived from an EMBL/GenBank/DDBJ whole genome shotgun (WGS) entry which is preliminary data.</text>
</comment>
<dbReference type="SMART" id="SM00943">
    <property type="entry name" value="Prim-Pol"/>
    <property type="match status" value="1"/>
</dbReference>
<dbReference type="EMBL" id="JBHUEM010000001">
    <property type="protein sequence ID" value="MFD1735003.1"/>
    <property type="molecule type" value="Genomic_DNA"/>
</dbReference>
<dbReference type="Pfam" id="PF03288">
    <property type="entry name" value="Pox_D5"/>
    <property type="match status" value="1"/>
</dbReference>
<name>A0ABW4LIZ1_9BACI</name>
<dbReference type="InterPro" id="IPR014015">
    <property type="entry name" value="Helicase_SF3_DNA-vir"/>
</dbReference>
<dbReference type="Pfam" id="PF19263">
    <property type="entry name" value="DUF5906"/>
    <property type="match status" value="1"/>
</dbReference>
<protein>
    <submittedName>
        <fullName evidence="6">Phage/plasmid primase, P4 family</fullName>
    </submittedName>
</protein>
<dbReference type="SUPFAM" id="SSF52540">
    <property type="entry name" value="P-loop containing nucleoside triphosphate hydrolases"/>
    <property type="match status" value="1"/>
</dbReference>
<dbReference type="InterPro" id="IPR015330">
    <property type="entry name" value="DNA_primase/pol_bifunc_N"/>
</dbReference>
<feature type="domain" description="SF3 helicase" evidence="5">
    <location>
        <begin position="473"/>
        <end position="628"/>
    </location>
</feature>
<evidence type="ECO:0000313" key="7">
    <source>
        <dbReference type="Proteomes" id="UP001597214"/>
    </source>
</evidence>
<dbReference type="Pfam" id="PF08706">
    <property type="entry name" value="D5_N"/>
    <property type="match status" value="1"/>
</dbReference>
<dbReference type="CDD" id="cd04859">
    <property type="entry name" value="Prim_Pol"/>
    <property type="match status" value="1"/>
</dbReference>
<evidence type="ECO:0000259" key="5">
    <source>
        <dbReference type="PROSITE" id="PS51206"/>
    </source>
</evidence>
<dbReference type="InterPro" id="IPR051620">
    <property type="entry name" value="ORF904-like_C"/>
</dbReference>
<evidence type="ECO:0000256" key="1">
    <source>
        <dbReference type="ARBA" id="ARBA00022741"/>
    </source>
</evidence>
<keyword evidence="7" id="KW-1185">Reference proteome</keyword>
<organism evidence="6 7">
    <name type="scientific">Bacillus salitolerans</name>
    <dbReference type="NCBI Taxonomy" id="1437434"/>
    <lineage>
        <taxon>Bacteria</taxon>
        <taxon>Bacillati</taxon>
        <taxon>Bacillota</taxon>
        <taxon>Bacilli</taxon>
        <taxon>Bacillales</taxon>
        <taxon>Bacillaceae</taxon>
        <taxon>Bacillus</taxon>
    </lineage>
</organism>
<dbReference type="InterPro" id="IPR014818">
    <property type="entry name" value="Phage/plasmid_primase_P4_C"/>
</dbReference>
<gene>
    <name evidence="6" type="ORF">ACFSCX_00355</name>
</gene>
<reference evidence="7" key="1">
    <citation type="journal article" date="2019" name="Int. J. Syst. Evol. Microbiol.">
        <title>The Global Catalogue of Microorganisms (GCM) 10K type strain sequencing project: providing services to taxonomists for standard genome sequencing and annotation.</title>
        <authorList>
            <consortium name="The Broad Institute Genomics Platform"/>
            <consortium name="The Broad Institute Genome Sequencing Center for Infectious Disease"/>
            <person name="Wu L."/>
            <person name="Ma J."/>
        </authorList>
    </citation>
    <scope>NUCLEOTIDE SEQUENCE [LARGE SCALE GENOMIC DNA]</scope>
    <source>
        <strain evidence="7">CCUG 49339</strain>
    </source>
</reference>
<sequence>MTEIISNINIYNELKRYQEWNLPVFPCKGKVPLIRNWTNRDKPTDDEINDWIDKYDEINIGMTLGTPSQIVGIDQDGERGLEILNELSQGDIPTTWQFSTPSGGMRYLYRIPTNIQGLKKFSKVDTNESHSECALLGEGQMTIMPPSVGLNGVRYEWINHPIETELADAPYWMLNLMKKNNQSRETLRPEITPLATLSKSCPAFKEDFKLQKDSGLDYDTWFNWISLLTNLGHSDSAELFSKLSYKHDLESKERLEKLKKNPIKGLTKCMTLGCNEQQVLQCFNNDIRLNKNGEIQNSPGSFLLKQKRSKAPQWSKDKLRLIGFNFHKSGSFKGINGNVFARHLLQNLDLLHVAAGERFFTYENGIWIHLDKNNLSRKLRDILHGYLPDVWSIVLEDNYINALKVEAKREEILDSKKGYINLANGMLDIINYQLIPHDKKYYSSIRVPIMYDPNANCPQFMKFLHDIFEGDQERISIVGEVLGYCLTNENKAQKAILFFGRGSNGKSVLADILASLCGEENVSSVPLQELDNSFARYELVDKLVNIATENEISKDGLNTQYFKSIVSGDPIRVEKKHEQGYAYRPKVKLVFALNNLPYSRDKSFGFERRLLIVPFNRTFTKGEKDPGLIDKLKSELPGILNFAIKGLERLRQKDYEFTESRAVNEAVKEYTETLNPLASFVSEKFVSTKNELDKVSHDTISRAYQKWCSDNGHSSDKFVNSRSFITKVKDTLKDNNIPFGIAKGGNKRYITGVKFKIEQEVDEEPSIDDL</sequence>
<accession>A0ABW4LIZ1</accession>
<keyword evidence="2" id="KW-0378">Hydrolase</keyword>